<feature type="region of interest" description="Disordered" evidence="1">
    <location>
        <begin position="1"/>
        <end position="35"/>
    </location>
</feature>
<protein>
    <submittedName>
        <fullName evidence="2">Uncharacterized protein</fullName>
    </submittedName>
</protein>
<name>Q8FTW6_COREF</name>
<dbReference type="EMBL" id="BA000035">
    <property type="protein sequence ID" value="BAC17072.1"/>
    <property type="molecule type" value="Genomic_DNA"/>
</dbReference>
<dbReference type="KEGG" id="cef:CE0262"/>
<dbReference type="Proteomes" id="UP000001409">
    <property type="component" value="Chromosome"/>
</dbReference>
<sequence>MMDEAGNGLTSAKTSRQRHVQRIPGKGGPHVIGDLPADDLARVGVHHERGIDPPMGGWNIGDVGYPQRVRGVHIEVTVDQVNRTISRINAACGRFLPPAPDPADSFHRHEVLDGAAGDVAEFSFAVDFGPEFAGSVTGVVVVEDPAQCPADLFVPDRPG</sequence>
<evidence type="ECO:0000313" key="3">
    <source>
        <dbReference type="Proteomes" id="UP000001409"/>
    </source>
</evidence>
<evidence type="ECO:0000256" key="1">
    <source>
        <dbReference type="SAM" id="MobiDB-lite"/>
    </source>
</evidence>
<keyword evidence="3" id="KW-1185">Reference proteome</keyword>
<organism evidence="2 3">
    <name type="scientific">Corynebacterium efficiens (strain DSM 44549 / YS-314 / AJ 12310 / JCM 11189 / NBRC 100395)</name>
    <dbReference type="NCBI Taxonomy" id="196164"/>
    <lineage>
        <taxon>Bacteria</taxon>
        <taxon>Bacillati</taxon>
        <taxon>Actinomycetota</taxon>
        <taxon>Actinomycetes</taxon>
        <taxon>Mycobacteriales</taxon>
        <taxon>Corynebacteriaceae</taxon>
        <taxon>Corynebacterium</taxon>
    </lineage>
</organism>
<proteinExistence type="predicted"/>
<dbReference type="AntiFam" id="ANF00009">
    <property type="entry name" value="Shadow ORF (opposite transposase protein)"/>
</dbReference>
<accession>Q8FTW6</accession>
<dbReference type="HOGENOM" id="CLU_1657882_0_0_11"/>
<reference evidence="2 3" key="1">
    <citation type="journal article" date="2003" name="Genome Res.">
        <title>Comparative complete genome sequence analysis of the amino acid replacements responsible for the thermostability of Corynebacterium efficiens.</title>
        <authorList>
            <person name="Nishio Y."/>
            <person name="Nakamura Y."/>
            <person name="Kawarabayasi Y."/>
            <person name="Usuda Y."/>
            <person name="Kimura E."/>
            <person name="Sugimoto S."/>
            <person name="Matsui K."/>
            <person name="Yamagishi A."/>
            <person name="Kikuchi H."/>
            <person name="Ikeo K."/>
            <person name="Gojobori T."/>
        </authorList>
    </citation>
    <scope>NUCLEOTIDE SEQUENCE [LARGE SCALE GENOMIC DNA]</scope>
    <source>
        <strain evidence="3">DSM 44549 / YS-314 / AJ 12310 / JCM 11189 / NBRC 100395</strain>
    </source>
</reference>
<evidence type="ECO:0000313" key="2">
    <source>
        <dbReference type="EMBL" id="BAC17072.1"/>
    </source>
</evidence>
<dbReference type="AlphaFoldDB" id="Q8FTW6"/>